<gene>
    <name evidence="3" type="ORF">SAMN04487907_101263</name>
</gene>
<dbReference type="Proteomes" id="UP000199438">
    <property type="component" value="Unassembled WGS sequence"/>
</dbReference>
<feature type="compositionally biased region" description="Polar residues" evidence="2">
    <location>
        <begin position="273"/>
        <end position="282"/>
    </location>
</feature>
<dbReference type="RefSeq" id="WP_092539596.1">
    <property type="nucleotide sequence ID" value="NZ_FOKV01000001.1"/>
</dbReference>
<feature type="region of interest" description="Disordered" evidence="2">
    <location>
        <begin position="273"/>
        <end position="294"/>
    </location>
</feature>
<dbReference type="EMBL" id="FOKV01000001">
    <property type="protein sequence ID" value="SFB72373.1"/>
    <property type="molecule type" value="Genomic_DNA"/>
</dbReference>
<proteinExistence type="predicted"/>
<reference evidence="4" key="1">
    <citation type="submission" date="2016-10" db="EMBL/GenBank/DDBJ databases">
        <authorList>
            <person name="Varghese N."/>
            <person name="Submissions S."/>
        </authorList>
    </citation>
    <scope>NUCLEOTIDE SEQUENCE [LARGE SCALE GENOMIC DNA]</scope>
    <source>
        <strain evidence="4">DSM 24499</strain>
    </source>
</reference>
<evidence type="ECO:0000256" key="2">
    <source>
        <dbReference type="SAM" id="MobiDB-lite"/>
    </source>
</evidence>
<feature type="coiled-coil region" evidence="1">
    <location>
        <begin position="138"/>
        <end position="172"/>
    </location>
</feature>
<dbReference type="STRING" id="1334022.SAMN04487907_101263"/>
<dbReference type="AlphaFoldDB" id="A0A1I1DIM4"/>
<protein>
    <submittedName>
        <fullName evidence="3">Uncharacterized protein</fullName>
    </submittedName>
</protein>
<sequence>MAEQSLDKIINWLKNDPLNRWEVYDVNKDEVLEKCLSFQDLNTRYTAPMDYFKELLSRGVTNVQLQRKRKNGSSYRKEGCGLNFALSQPEKRNVDASGSTVRPAATHQQSQMFPGLGNPASGLSFSDTIDTFTRAKQHDELVSKNSLLEAENKDLKSQVDKYKEQVLRNELESNNKPSSFDKLLDKLADKPDIIPMILQQFSRPGGQSQGLNAPQQPKLSDNKQYLIDLIGRAQVPDDLSNAASHVIAQGLAENKAFMDQFIKRTSINLNHHGSINACNYGQHSRRGQQKKKIA</sequence>
<keyword evidence="4" id="KW-1185">Reference proteome</keyword>
<accession>A0A1I1DIM4</accession>
<evidence type="ECO:0000313" key="3">
    <source>
        <dbReference type="EMBL" id="SFB72373.1"/>
    </source>
</evidence>
<feature type="compositionally biased region" description="Basic residues" evidence="2">
    <location>
        <begin position="283"/>
        <end position="294"/>
    </location>
</feature>
<organism evidence="3 4">
    <name type="scientific">Zunongwangia mangrovi</name>
    <dbReference type="NCBI Taxonomy" id="1334022"/>
    <lineage>
        <taxon>Bacteria</taxon>
        <taxon>Pseudomonadati</taxon>
        <taxon>Bacteroidota</taxon>
        <taxon>Flavobacteriia</taxon>
        <taxon>Flavobacteriales</taxon>
        <taxon>Flavobacteriaceae</taxon>
        <taxon>Zunongwangia</taxon>
    </lineage>
</organism>
<keyword evidence="1" id="KW-0175">Coiled coil</keyword>
<dbReference type="OrthoDB" id="1365975at2"/>
<evidence type="ECO:0000313" key="4">
    <source>
        <dbReference type="Proteomes" id="UP000199438"/>
    </source>
</evidence>
<evidence type="ECO:0000256" key="1">
    <source>
        <dbReference type="SAM" id="Coils"/>
    </source>
</evidence>
<name>A0A1I1DIM4_9FLAO</name>